<evidence type="ECO:0000259" key="5">
    <source>
        <dbReference type="PROSITE" id="PS50110"/>
    </source>
</evidence>
<evidence type="ECO:0000313" key="7">
    <source>
        <dbReference type="Proteomes" id="UP000002028"/>
    </source>
</evidence>
<dbReference type="PRINTS" id="PR00038">
    <property type="entry name" value="HTHLUXR"/>
</dbReference>
<dbReference type="Gene3D" id="1.10.10.10">
    <property type="entry name" value="Winged helix-like DNA-binding domain superfamily/Winged helix DNA-binding domain"/>
    <property type="match status" value="1"/>
</dbReference>
<feature type="domain" description="HTH luxR-type" evidence="4">
    <location>
        <begin position="152"/>
        <end position="217"/>
    </location>
</feature>
<organism evidence="6 7">
    <name type="scientific">Spirosoma linguale (strain ATCC 33905 / DSM 74 / LMG 10896 / Claus 1)</name>
    <dbReference type="NCBI Taxonomy" id="504472"/>
    <lineage>
        <taxon>Bacteria</taxon>
        <taxon>Pseudomonadati</taxon>
        <taxon>Bacteroidota</taxon>
        <taxon>Cytophagia</taxon>
        <taxon>Cytophagales</taxon>
        <taxon>Cytophagaceae</taxon>
        <taxon>Spirosoma</taxon>
    </lineage>
</organism>
<dbReference type="GO" id="GO:0000160">
    <property type="term" value="P:phosphorelay signal transduction system"/>
    <property type="evidence" value="ECO:0007669"/>
    <property type="project" value="InterPro"/>
</dbReference>
<dbReference type="PROSITE" id="PS50043">
    <property type="entry name" value="HTH_LUXR_2"/>
    <property type="match status" value="1"/>
</dbReference>
<dbReference type="SUPFAM" id="SSF46894">
    <property type="entry name" value="C-terminal effector domain of the bipartite response regulators"/>
    <property type="match status" value="1"/>
</dbReference>
<dbReference type="InterPro" id="IPR058245">
    <property type="entry name" value="NreC/VraR/RcsB-like_REC"/>
</dbReference>
<dbReference type="SUPFAM" id="SSF52172">
    <property type="entry name" value="CheY-like"/>
    <property type="match status" value="1"/>
</dbReference>
<dbReference type="KEGG" id="sli:Slin_6489"/>
<keyword evidence="1 3" id="KW-0597">Phosphoprotein</keyword>
<dbReference type="PANTHER" id="PTHR43214">
    <property type="entry name" value="TWO-COMPONENT RESPONSE REGULATOR"/>
    <property type="match status" value="1"/>
</dbReference>
<dbReference type="Proteomes" id="UP000002028">
    <property type="component" value="Chromosome"/>
</dbReference>
<dbReference type="SMART" id="SM00421">
    <property type="entry name" value="HTH_LUXR"/>
    <property type="match status" value="1"/>
</dbReference>
<dbReference type="InterPro" id="IPR001789">
    <property type="entry name" value="Sig_transdc_resp-reg_receiver"/>
</dbReference>
<evidence type="ECO:0000259" key="4">
    <source>
        <dbReference type="PROSITE" id="PS50043"/>
    </source>
</evidence>
<dbReference type="PROSITE" id="PS50110">
    <property type="entry name" value="RESPONSE_REGULATORY"/>
    <property type="match status" value="1"/>
</dbReference>
<dbReference type="eggNOG" id="COG2197">
    <property type="taxonomic scope" value="Bacteria"/>
</dbReference>
<dbReference type="InterPro" id="IPR000792">
    <property type="entry name" value="Tscrpt_reg_LuxR_C"/>
</dbReference>
<name>D2QUG4_SPILD</name>
<evidence type="ECO:0000256" key="2">
    <source>
        <dbReference type="ARBA" id="ARBA00023125"/>
    </source>
</evidence>
<evidence type="ECO:0000256" key="1">
    <source>
        <dbReference type="ARBA" id="ARBA00022553"/>
    </source>
</evidence>
<dbReference type="InterPro" id="IPR039420">
    <property type="entry name" value="WalR-like"/>
</dbReference>
<dbReference type="Pfam" id="PF00196">
    <property type="entry name" value="GerE"/>
    <property type="match status" value="1"/>
</dbReference>
<protein>
    <submittedName>
        <fullName evidence="6">Two component transcriptional regulator, LuxR family</fullName>
    </submittedName>
</protein>
<dbReference type="Gene3D" id="3.40.50.2300">
    <property type="match status" value="1"/>
</dbReference>
<evidence type="ECO:0000313" key="6">
    <source>
        <dbReference type="EMBL" id="ADB42446.1"/>
    </source>
</evidence>
<sequence length="219" mass="24565">MRNKEINLVLLDDHKVVVDGICSLLSDDPSIVVKEVFTNGKDTLQYIEQSQKNGIPIHVVVADLRMPGSMSGLDFTAQLRSLSPTVKVLILSMSIAPEDISAAIRMGVSGYLSKNQDVHDIRKAILEIMRDNRPYYSQEILQSFAESVDRQPVEEIRQLTPRELEILKLIAQEFTTGEIANQLFISEATVDTHRRNMIQKLRAKSIVGLANFAIRHGLV</sequence>
<accession>D2QUG4</accession>
<dbReference type="CDD" id="cd17535">
    <property type="entry name" value="REC_NarL-like"/>
    <property type="match status" value="1"/>
</dbReference>
<feature type="domain" description="Response regulatory" evidence="5">
    <location>
        <begin position="7"/>
        <end position="129"/>
    </location>
</feature>
<evidence type="ECO:0000256" key="3">
    <source>
        <dbReference type="PROSITE-ProRule" id="PRU00169"/>
    </source>
</evidence>
<dbReference type="AlphaFoldDB" id="D2QUG4"/>
<dbReference type="CDD" id="cd06170">
    <property type="entry name" value="LuxR_C_like"/>
    <property type="match status" value="1"/>
</dbReference>
<feature type="modified residue" description="4-aspartylphosphate" evidence="3">
    <location>
        <position position="63"/>
    </location>
</feature>
<dbReference type="SMART" id="SM00448">
    <property type="entry name" value="REC"/>
    <property type="match status" value="1"/>
</dbReference>
<dbReference type="GO" id="GO:0003677">
    <property type="term" value="F:DNA binding"/>
    <property type="evidence" value="ECO:0007669"/>
    <property type="project" value="UniProtKB-KW"/>
</dbReference>
<keyword evidence="2" id="KW-0238">DNA-binding</keyword>
<dbReference type="RefSeq" id="WP_012930928.1">
    <property type="nucleotide sequence ID" value="NC_013730.1"/>
</dbReference>
<dbReference type="HOGENOM" id="CLU_000445_90_1_10"/>
<proteinExistence type="predicted"/>
<keyword evidence="7" id="KW-1185">Reference proteome</keyword>
<dbReference type="EMBL" id="CP001769">
    <property type="protein sequence ID" value="ADB42446.1"/>
    <property type="molecule type" value="Genomic_DNA"/>
</dbReference>
<reference evidence="6 7" key="1">
    <citation type="journal article" date="2010" name="Stand. Genomic Sci.">
        <title>Complete genome sequence of Spirosoma linguale type strain (1).</title>
        <authorList>
            <person name="Lail K."/>
            <person name="Sikorski J."/>
            <person name="Saunders E."/>
            <person name="Lapidus A."/>
            <person name="Glavina Del Rio T."/>
            <person name="Copeland A."/>
            <person name="Tice H."/>
            <person name="Cheng J.-F."/>
            <person name="Lucas S."/>
            <person name="Nolan M."/>
            <person name="Bruce D."/>
            <person name="Goodwin L."/>
            <person name="Pitluck S."/>
            <person name="Ivanova N."/>
            <person name="Mavromatis K."/>
            <person name="Ovchinnikova G."/>
            <person name="Pati A."/>
            <person name="Chen A."/>
            <person name="Palaniappan K."/>
            <person name="Land M."/>
            <person name="Hauser L."/>
            <person name="Chang Y.-J."/>
            <person name="Jeffries C.D."/>
            <person name="Chain P."/>
            <person name="Brettin T."/>
            <person name="Detter J.C."/>
            <person name="Schuetze A."/>
            <person name="Rohde M."/>
            <person name="Tindall B.J."/>
            <person name="Goeker M."/>
            <person name="Bristow J."/>
            <person name="Eisen J.A."/>
            <person name="Markowitz V."/>
            <person name="Hugenholtz P."/>
            <person name="Kyrpides N.C."/>
            <person name="Klenk H.-P."/>
            <person name="Chen F."/>
        </authorList>
    </citation>
    <scope>NUCLEOTIDE SEQUENCE [LARGE SCALE GENOMIC DNA]</scope>
    <source>
        <strain evidence="7">ATCC 33905 / DSM 74 / LMG 10896 / Claus 1</strain>
    </source>
</reference>
<dbReference type="InterPro" id="IPR016032">
    <property type="entry name" value="Sig_transdc_resp-reg_C-effctor"/>
</dbReference>
<dbReference type="InterPro" id="IPR036388">
    <property type="entry name" value="WH-like_DNA-bd_sf"/>
</dbReference>
<dbReference type="STRING" id="504472.Slin_6489"/>
<gene>
    <name evidence="6" type="ordered locus">Slin_6489</name>
</gene>
<dbReference type="InterPro" id="IPR011006">
    <property type="entry name" value="CheY-like_superfamily"/>
</dbReference>
<dbReference type="Pfam" id="PF00072">
    <property type="entry name" value="Response_reg"/>
    <property type="match status" value="1"/>
</dbReference>
<dbReference type="GO" id="GO:0006355">
    <property type="term" value="P:regulation of DNA-templated transcription"/>
    <property type="evidence" value="ECO:0007669"/>
    <property type="project" value="InterPro"/>
</dbReference>
<dbReference type="PANTHER" id="PTHR43214:SF43">
    <property type="entry name" value="TWO-COMPONENT RESPONSE REGULATOR"/>
    <property type="match status" value="1"/>
</dbReference>